<dbReference type="AlphaFoldDB" id="A0A9N9ICL9"/>
<organism evidence="1 2">
    <name type="scientific">Funneliformis mosseae</name>
    <name type="common">Endomycorrhizal fungus</name>
    <name type="synonym">Glomus mosseae</name>
    <dbReference type="NCBI Taxonomy" id="27381"/>
    <lineage>
        <taxon>Eukaryota</taxon>
        <taxon>Fungi</taxon>
        <taxon>Fungi incertae sedis</taxon>
        <taxon>Mucoromycota</taxon>
        <taxon>Glomeromycotina</taxon>
        <taxon>Glomeromycetes</taxon>
        <taxon>Glomerales</taxon>
        <taxon>Glomeraceae</taxon>
        <taxon>Funneliformis</taxon>
    </lineage>
</organism>
<proteinExistence type="predicted"/>
<protein>
    <submittedName>
        <fullName evidence="1">9666_t:CDS:1</fullName>
    </submittedName>
</protein>
<gene>
    <name evidence="1" type="ORF">FMOSSE_LOCUS15659</name>
</gene>
<evidence type="ECO:0000313" key="2">
    <source>
        <dbReference type="Proteomes" id="UP000789375"/>
    </source>
</evidence>
<name>A0A9N9ICL9_FUNMO</name>
<sequence>TLFLDNGQSQSHSVYLVTDNAQQHYWWIIRQFPNEYARVIRRQFKVSEMRQS</sequence>
<comment type="caution">
    <text evidence="1">The sequence shown here is derived from an EMBL/GenBank/DDBJ whole genome shotgun (WGS) entry which is preliminary data.</text>
</comment>
<feature type="non-terminal residue" evidence="1">
    <location>
        <position position="1"/>
    </location>
</feature>
<evidence type="ECO:0000313" key="1">
    <source>
        <dbReference type="EMBL" id="CAG8731233.1"/>
    </source>
</evidence>
<reference evidence="1" key="1">
    <citation type="submission" date="2021-06" db="EMBL/GenBank/DDBJ databases">
        <authorList>
            <person name="Kallberg Y."/>
            <person name="Tangrot J."/>
            <person name="Rosling A."/>
        </authorList>
    </citation>
    <scope>NUCLEOTIDE SEQUENCE</scope>
    <source>
        <strain evidence="1">87-6 pot B 2015</strain>
    </source>
</reference>
<keyword evidence="2" id="KW-1185">Reference proteome</keyword>
<dbReference type="Proteomes" id="UP000789375">
    <property type="component" value="Unassembled WGS sequence"/>
</dbReference>
<accession>A0A9N9ICL9</accession>
<dbReference type="EMBL" id="CAJVPP010016983">
    <property type="protein sequence ID" value="CAG8731233.1"/>
    <property type="molecule type" value="Genomic_DNA"/>
</dbReference>